<feature type="domain" description="Replication factor A C-terminal" evidence="6">
    <location>
        <begin position="55"/>
        <end position="169"/>
    </location>
</feature>
<accession>A0A0C3XZ88</accession>
<dbReference type="EMBL" id="CM001224">
    <property type="protein sequence ID" value="AET02330.2"/>
    <property type="molecule type" value="Genomic_DNA"/>
</dbReference>
<dbReference type="Proteomes" id="UP000002051">
    <property type="component" value="Chromosome 8"/>
</dbReference>
<comment type="similarity">
    <text evidence="1">Belongs to the replication factor A protein 1 family.</text>
</comment>
<evidence type="ECO:0000256" key="3">
    <source>
        <dbReference type="ARBA" id="ARBA00022771"/>
    </source>
</evidence>
<dbReference type="PANTHER" id="PTHR45786">
    <property type="entry name" value="DNA BINDING PROTEIN-LIKE"/>
    <property type="match status" value="1"/>
</dbReference>
<evidence type="ECO:0000256" key="1">
    <source>
        <dbReference type="ARBA" id="ARBA00005690"/>
    </source>
</evidence>
<dbReference type="EnsemblPlants" id="AET02330">
    <property type="protein sequence ID" value="AET02330"/>
    <property type="gene ID" value="MTR_8g039210"/>
</dbReference>
<evidence type="ECO:0000256" key="2">
    <source>
        <dbReference type="ARBA" id="ARBA00022723"/>
    </source>
</evidence>
<dbReference type="InterPro" id="IPR013955">
    <property type="entry name" value="Rep_factor-A_C"/>
</dbReference>
<dbReference type="InterPro" id="IPR012340">
    <property type="entry name" value="NA-bd_OB-fold"/>
</dbReference>
<keyword evidence="9" id="KW-1185">Reference proteome</keyword>
<reference evidence="8" key="3">
    <citation type="submission" date="2015-04" db="UniProtKB">
        <authorList>
            <consortium name="EnsemblPlants"/>
        </authorList>
    </citation>
    <scope>IDENTIFICATION</scope>
    <source>
        <strain evidence="8">cv. Jemalong A17</strain>
    </source>
</reference>
<reference evidence="7 9" key="1">
    <citation type="journal article" date="2011" name="Nature">
        <title>The Medicago genome provides insight into the evolution of rhizobial symbioses.</title>
        <authorList>
            <person name="Young N.D."/>
            <person name="Debelle F."/>
            <person name="Oldroyd G.E."/>
            <person name="Geurts R."/>
            <person name="Cannon S.B."/>
            <person name="Udvardi M.K."/>
            <person name="Benedito V.A."/>
            <person name="Mayer K.F."/>
            <person name="Gouzy J."/>
            <person name="Schoof H."/>
            <person name="Van de Peer Y."/>
            <person name="Proost S."/>
            <person name="Cook D.R."/>
            <person name="Meyers B.C."/>
            <person name="Spannagl M."/>
            <person name="Cheung F."/>
            <person name="De Mita S."/>
            <person name="Krishnakumar V."/>
            <person name="Gundlach H."/>
            <person name="Zhou S."/>
            <person name="Mudge J."/>
            <person name="Bharti A.K."/>
            <person name="Murray J.D."/>
            <person name="Naoumkina M.A."/>
            <person name="Rosen B."/>
            <person name="Silverstein K.A."/>
            <person name="Tang H."/>
            <person name="Rombauts S."/>
            <person name="Zhao P.X."/>
            <person name="Zhou P."/>
            <person name="Barbe V."/>
            <person name="Bardou P."/>
            <person name="Bechner M."/>
            <person name="Bellec A."/>
            <person name="Berger A."/>
            <person name="Berges H."/>
            <person name="Bidwell S."/>
            <person name="Bisseling T."/>
            <person name="Choisne N."/>
            <person name="Couloux A."/>
            <person name="Denny R."/>
            <person name="Deshpande S."/>
            <person name="Dai X."/>
            <person name="Doyle J.J."/>
            <person name="Dudez A.M."/>
            <person name="Farmer A.D."/>
            <person name="Fouteau S."/>
            <person name="Franken C."/>
            <person name="Gibelin C."/>
            <person name="Gish J."/>
            <person name="Goldstein S."/>
            <person name="Gonzalez A.J."/>
            <person name="Green P.J."/>
            <person name="Hallab A."/>
            <person name="Hartog M."/>
            <person name="Hua A."/>
            <person name="Humphray S.J."/>
            <person name="Jeong D.H."/>
            <person name="Jing Y."/>
            <person name="Jocker A."/>
            <person name="Kenton S.M."/>
            <person name="Kim D.J."/>
            <person name="Klee K."/>
            <person name="Lai H."/>
            <person name="Lang C."/>
            <person name="Lin S."/>
            <person name="Macmil S.L."/>
            <person name="Magdelenat G."/>
            <person name="Matthews L."/>
            <person name="McCorrison J."/>
            <person name="Monaghan E.L."/>
            <person name="Mun J.H."/>
            <person name="Najar F.Z."/>
            <person name="Nicholson C."/>
            <person name="Noirot C."/>
            <person name="O'Bleness M."/>
            <person name="Paule C.R."/>
            <person name="Poulain J."/>
            <person name="Prion F."/>
            <person name="Qin B."/>
            <person name="Qu C."/>
            <person name="Retzel E.F."/>
            <person name="Riddle C."/>
            <person name="Sallet E."/>
            <person name="Samain S."/>
            <person name="Samson N."/>
            <person name="Sanders I."/>
            <person name="Saurat O."/>
            <person name="Scarpelli C."/>
            <person name="Schiex T."/>
            <person name="Segurens B."/>
            <person name="Severin A.J."/>
            <person name="Sherrier D.J."/>
            <person name="Shi R."/>
            <person name="Sims S."/>
            <person name="Singer S.R."/>
            <person name="Sinharoy S."/>
            <person name="Sterck L."/>
            <person name="Viollet A."/>
            <person name="Wang B.B."/>
            <person name="Wang K."/>
            <person name="Wang M."/>
            <person name="Wang X."/>
            <person name="Warfsmann J."/>
            <person name="Weissenbach J."/>
            <person name="White D.D."/>
            <person name="White J.D."/>
            <person name="Wiley G.B."/>
            <person name="Wincker P."/>
            <person name="Xing Y."/>
            <person name="Yang L."/>
            <person name="Yao Z."/>
            <person name="Ying F."/>
            <person name="Zhai J."/>
            <person name="Zhou L."/>
            <person name="Zuber A."/>
            <person name="Denarie J."/>
            <person name="Dixon R.A."/>
            <person name="May G.D."/>
            <person name="Schwartz D.C."/>
            <person name="Rogers J."/>
            <person name="Quetier F."/>
            <person name="Town C.D."/>
            <person name="Roe B.A."/>
        </authorList>
    </citation>
    <scope>NUCLEOTIDE SEQUENCE [LARGE SCALE GENOMIC DNA]</scope>
    <source>
        <strain evidence="7">A17</strain>
        <strain evidence="8 9">cv. Jemalong A17</strain>
    </source>
</reference>
<keyword evidence="2" id="KW-0479">Metal-binding</keyword>
<dbReference type="SUPFAM" id="SSF50249">
    <property type="entry name" value="Nucleic acid-binding proteins"/>
    <property type="match status" value="1"/>
</dbReference>
<evidence type="ECO:0000256" key="4">
    <source>
        <dbReference type="ARBA" id="ARBA00022833"/>
    </source>
</evidence>
<sequence>MAFNIQLTLSSTTPYVIYFCRGKTSVVKTTETLSLTTVDVKTISELLSMGDVVYNCVATVDDILLKNGLYYISCPHCRKTVSSTETDFNCEYCTKKVDYLKIRYRLELPFNDSTKSTIFVLFAEVAEQLAQLKLDDLTPDLENTGRDSNLPKQLQHIIGSKHIFQVKLSSYFERRGIQSFTAHKILKPIVKIEKEDNIATACSSSSGSLSIEIPDLQKKRRKLMCRKNLTFTASVTSAYSSTGNTGQLGNNNQQTGSIASRTHSRRMNPTNEHVQTYMDLGHPNFECEKCGSTMWSNERADKPYRPRKPTFSLCCLKGDVSLEFLEQPPDYLKELLAYKGGRHSVKFREKIRAYNSIFAFTAMGAKIDNTMNLRPGLYLYVHDTENEIQNRLSSLNGGKIARDLAADIVRRLKDMLDMNNSVAKLFRMARDRLSVPENKEVRIRLIGTRSNDSRQYTAPTATEIVAHLNVEWCNKSRSIKYLFKYVHKGPNRATMVIEDNVLGNRSTNATQIIMVDEVKTFLDCRNPAVMRLSFHLAEEHSLTLRDSEKLSDVISKEGVEHTMFYRMDANEFNELGSTLELNDEQIQSYCLIEIDKILVCAGSYLSDFDEMSLPNSESFEAMENRLIVEELSYNVDDLKKEHERCHPLLNEQQIDIYNNIINAVNTNIGHGRIDKTFL</sequence>
<name>G7LG25_MEDTR</name>
<dbReference type="InterPro" id="IPR047192">
    <property type="entry name" value="Euk_RPA1_DBD_C"/>
</dbReference>
<dbReference type="GO" id="GO:0003677">
    <property type="term" value="F:DNA binding"/>
    <property type="evidence" value="ECO:0007669"/>
    <property type="project" value="UniProtKB-KW"/>
</dbReference>
<organism evidence="7 9">
    <name type="scientific">Medicago truncatula</name>
    <name type="common">Barrel medic</name>
    <name type="synonym">Medicago tribuloides</name>
    <dbReference type="NCBI Taxonomy" id="3880"/>
    <lineage>
        <taxon>Eukaryota</taxon>
        <taxon>Viridiplantae</taxon>
        <taxon>Streptophyta</taxon>
        <taxon>Embryophyta</taxon>
        <taxon>Tracheophyta</taxon>
        <taxon>Spermatophyta</taxon>
        <taxon>Magnoliopsida</taxon>
        <taxon>eudicotyledons</taxon>
        <taxon>Gunneridae</taxon>
        <taxon>Pentapetalae</taxon>
        <taxon>rosids</taxon>
        <taxon>fabids</taxon>
        <taxon>Fabales</taxon>
        <taxon>Fabaceae</taxon>
        <taxon>Papilionoideae</taxon>
        <taxon>50 kb inversion clade</taxon>
        <taxon>NPAAA clade</taxon>
        <taxon>Hologalegina</taxon>
        <taxon>IRL clade</taxon>
        <taxon>Trifolieae</taxon>
        <taxon>Medicago</taxon>
    </lineage>
</organism>
<evidence type="ECO:0000313" key="8">
    <source>
        <dbReference type="EnsemblPlants" id="AET02330"/>
    </source>
</evidence>
<dbReference type="PaxDb" id="3880-AET02330"/>
<keyword evidence="3" id="KW-0863">Zinc-finger</keyword>
<dbReference type="CDD" id="cd04476">
    <property type="entry name" value="RPA1_DBD_C"/>
    <property type="match status" value="1"/>
</dbReference>
<dbReference type="Pfam" id="PF08646">
    <property type="entry name" value="Rep_fac-A_C"/>
    <property type="match status" value="1"/>
</dbReference>
<keyword evidence="5" id="KW-0238">DNA-binding</keyword>
<proteinExistence type="inferred from homology"/>
<gene>
    <name evidence="7" type="ordered locus">MTR_8g039210</name>
</gene>
<protein>
    <submittedName>
        <fullName evidence="7">Replication factor-A carboxy-terminal domain protein</fullName>
    </submittedName>
</protein>
<dbReference type="HOGENOM" id="CLU_405672_0_0_1"/>
<dbReference type="Gene3D" id="2.40.50.140">
    <property type="entry name" value="Nucleic acid-binding proteins"/>
    <property type="match status" value="1"/>
</dbReference>
<accession>G7LG25</accession>
<dbReference type="GO" id="GO:0008270">
    <property type="term" value="F:zinc ion binding"/>
    <property type="evidence" value="ECO:0007669"/>
    <property type="project" value="UniProtKB-KW"/>
</dbReference>
<dbReference type="PANTHER" id="PTHR45786:SF74">
    <property type="entry name" value="ATP-DEPENDENT DNA HELICASE"/>
    <property type="match status" value="1"/>
</dbReference>
<evidence type="ECO:0000313" key="9">
    <source>
        <dbReference type="Proteomes" id="UP000002051"/>
    </source>
</evidence>
<reference evidence="7 9" key="2">
    <citation type="journal article" date="2014" name="BMC Genomics">
        <title>An improved genome release (version Mt4.0) for the model legume Medicago truncatula.</title>
        <authorList>
            <person name="Tang H."/>
            <person name="Krishnakumar V."/>
            <person name="Bidwell S."/>
            <person name="Rosen B."/>
            <person name="Chan A."/>
            <person name="Zhou S."/>
            <person name="Gentzbittel L."/>
            <person name="Childs K.L."/>
            <person name="Yandell M."/>
            <person name="Gundlach H."/>
            <person name="Mayer K.F."/>
            <person name="Schwartz D.C."/>
            <person name="Town C.D."/>
        </authorList>
    </citation>
    <scope>GENOME REANNOTATION</scope>
    <source>
        <strain evidence="8 9">cv. Jemalong A17</strain>
    </source>
</reference>
<dbReference type="eggNOG" id="KOG0987">
    <property type="taxonomic scope" value="Eukaryota"/>
</dbReference>
<evidence type="ECO:0000259" key="6">
    <source>
        <dbReference type="Pfam" id="PF08646"/>
    </source>
</evidence>
<evidence type="ECO:0000313" key="7">
    <source>
        <dbReference type="EMBL" id="AET02330.2"/>
    </source>
</evidence>
<dbReference type="AlphaFoldDB" id="G7LG25"/>
<evidence type="ECO:0000256" key="5">
    <source>
        <dbReference type="ARBA" id="ARBA00023125"/>
    </source>
</evidence>
<keyword evidence="4" id="KW-0862">Zinc</keyword>